<proteinExistence type="predicted"/>
<organism evidence="1 2">
    <name type="scientific">Gigaspora rosea</name>
    <dbReference type="NCBI Taxonomy" id="44941"/>
    <lineage>
        <taxon>Eukaryota</taxon>
        <taxon>Fungi</taxon>
        <taxon>Fungi incertae sedis</taxon>
        <taxon>Mucoromycota</taxon>
        <taxon>Glomeromycotina</taxon>
        <taxon>Glomeromycetes</taxon>
        <taxon>Diversisporales</taxon>
        <taxon>Gigasporaceae</taxon>
        <taxon>Gigaspora</taxon>
    </lineage>
</organism>
<accession>A0A397VLS8</accession>
<reference evidence="1 2" key="1">
    <citation type="submission" date="2018-06" db="EMBL/GenBank/DDBJ databases">
        <title>Comparative genomics reveals the genomic features of Rhizophagus irregularis, R. cerebriforme, R. diaphanum and Gigaspora rosea, and their symbiotic lifestyle signature.</title>
        <authorList>
            <person name="Morin E."/>
            <person name="San Clemente H."/>
            <person name="Chen E.C.H."/>
            <person name="De La Providencia I."/>
            <person name="Hainaut M."/>
            <person name="Kuo A."/>
            <person name="Kohler A."/>
            <person name="Murat C."/>
            <person name="Tang N."/>
            <person name="Roy S."/>
            <person name="Loubradou J."/>
            <person name="Henrissat B."/>
            <person name="Grigoriev I.V."/>
            <person name="Corradi N."/>
            <person name="Roux C."/>
            <person name="Martin F.M."/>
        </authorList>
    </citation>
    <scope>NUCLEOTIDE SEQUENCE [LARGE SCALE GENOMIC DNA]</scope>
    <source>
        <strain evidence="1 2">DAOM 194757</strain>
    </source>
</reference>
<keyword evidence="2" id="KW-1185">Reference proteome</keyword>
<protein>
    <submittedName>
        <fullName evidence="1">Uncharacterized protein</fullName>
    </submittedName>
</protein>
<dbReference type="Proteomes" id="UP000266673">
    <property type="component" value="Unassembled WGS sequence"/>
</dbReference>
<comment type="caution">
    <text evidence="1">The sequence shown here is derived from an EMBL/GenBank/DDBJ whole genome shotgun (WGS) entry which is preliminary data.</text>
</comment>
<gene>
    <name evidence="1" type="ORF">C2G38_2172600</name>
</gene>
<dbReference type="AlphaFoldDB" id="A0A397VLS8"/>
<dbReference type="EMBL" id="QKWP01000285">
    <property type="protein sequence ID" value="RIB22942.1"/>
    <property type="molecule type" value="Genomic_DNA"/>
</dbReference>
<evidence type="ECO:0000313" key="2">
    <source>
        <dbReference type="Proteomes" id="UP000266673"/>
    </source>
</evidence>
<sequence length="53" mass="6058">MVEGDISVGYVRFRKKCEVALKTLSGSQAISFSFLNENHMQYRLEVVNLKYTG</sequence>
<evidence type="ECO:0000313" key="1">
    <source>
        <dbReference type="EMBL" id="RIB22942.1"/>
    </source>
</evidence>
<name>A0A397VLS8_9GLOM</name>